<keyword evidence="9" id="KW-0812">Transmembrane</keyword>
<evidence type="ECO:0000256" key="8">
    <source>
        <dbReference type="ARBA" id="ARBA00023012"/>
    </source>
</evidence>
<dbReference type="OrthoDB" id="1931120at2"/>
<feature type="domain" description="Histidine kinase" evidence="10">
    <location>
        <begin position="483"/>
        <end position="703"/>
    </location>
</feature>
<evidence type="ECO:0000256" key="9">
    <source>
        <dbReference type="SAM" id="Phobius"/>
    </source>
</evidence>
<feature type="transmembrane region" description="Helical" evidence="9">
    <location>
        <begin position="294"/>
        <end position="316"/>
    </location>
</feature>
<evidence type="ECO:0000259" key="11">
    <source>
        <dbReference type="PROSITE" id="PS50112"/>
    </source>
</evidence>
<gene>
    <name evidence="13" type="ORF">EJN92_11045</name>
</gene>
<proteinExistence type="predicted"/>
<protein>
    <recommendedName>
        <fullName evidence="2">histidine kinase</fullName>
        <ecNumber evidence="2">2.7.13.3</ecNumber>
    </recommendedName>
</protein>
<evidence type="ECO:0000313" key="14">
    <source>
        <dbReference type="Proteomes" id="UP000275663"/>
    </source>
</evidence>
<keyword evidence="6 13" id="KW-0418">Kinase</keyword>
<dbReference type="PANTHER" id="PTHR43065:SF10">
    <property type="entry name" value="PEROXIDE STRESS-ACTIVATED HISTIDINE KINASE MAK3"/>
    <property type="match status" value="1"/>
</dbReference>
<keyword evidence="5" id="KW-0547">Nucleotide-binding</keyword>
<organism evidence="13 14">
    <name type="scientific">Undibacterium parvum</name>
    <dbReference type="NCBI Taxonomy" id="401471"/>
    <lineage>
        <taxon>Bacteria</taxon>
        <taxon>Pseudomonadati</taxon>
        <taxon>Pseudomonadota</taxon>
        <taxon>Betaproteobacteria</taxon>
        <taxon>Burkholderiales</taxon>
        <taxon>Oxalobacteraceae</taxon>
        <taxon>Undibacterium</taxon>
    </lineage>
</organism>
<reference evidence="13 14" key="1">
    <citation type="journal article" date="2011" name="Int. J. Syst. Evol. Microbiol.">
        <title>Description of Undibacterium oligocarboniphilum sp. nov., isolated from purified water, and Undibacterium pigrum strain CCUG 49012 as the type strain of Undibacterium parvum sp. nov., and emended descriptions of the genus Undibacterium and the species Undibacterium pigrum.</title>
        <authorList>
            <person name="Eder W."/>
            <person name="Wanner G."/>
            <person name="Ludwig W."/>
            <person name="Busse H.J."/>
            <person name="Ziemke-Kageler F."/>
            <person name="Lang E."/>
        </authorList>
    </citation>
    <scope>NUCLEOTIDE SEQUENCE [LARGE SCALE GENOMIC DNA]</scope>
    <source>
        <strain evidence="13 14">DSM 23061</strain>
    </source>
</reference>
<evidence type="ECO:0000313" key="13">
    <source>
        <dbReference type="EMBL" id="AZP12494.1"/>
    </source>
</evidence>
<feature type="domain" description="PAC" evidence="12">
    <location>
        <begin position="411"/>
        <end position="463"/>
    </location>
</feature>
<dbReference type="Proteomes" id="UP000275663">
    <property type="component" value="Chromosome"/>
</dbReference>
<evidence type="ECO:0000256" key="6">
    <source>
        <dbReference type="ARBA" id="ARBA00022777"/>
    </source>
</evidence>
<dbReference type="InterPro" id="IPR000014">
    <property type="entry name" value="PAS"/>
</dbReference>
<evidence type="ECO:0000259" key="10">
    <source>
        <dbReference type="PROSITE" id="PS50109"/>
    </source>
</evidence>
<evidence type="ECO:0000256" key="7">
    <source>
        <dbReference type="ARBA" id="ARBA00022840"/>
    </source>
</evidence>
<dbReference type="AlphaFoldDB" id="A0A3Q9BR33"/>
<evidence type="ECO:0000256" key="4">
    <source>
        <dbReference type="ARBA" id="ARBA00022679"/>
    </source>
</evidence>
<dbReference type="GO" id="GO:0000155">
    <property type="term" value="F:phosphorelay sensor kinase activity"/>
    <property type="evidence" value="ECO:0007669"/>
    <property type="project" value="InterPro"/>
</dbReference>
<dbReference type="InterPro" id="IPR036097">
    <property type="entry name" value="HisK_dim/P_sf"/>
</dbReference>
<dbReference type="Pfam" id="PF08448">
    <property type="entry name" value="PAS_4"/>
    <property type="match status" value="1"/>
</dbReference>
<dbReference type="NCBIfam" id="TIGR00229">
    <property type="entry name" value="sensory_box"/>
    <property type="match status" value="1"/>
</dbReference>
<dbReference type="InterPro" id="IPR001610">
    <property type="entry name" value="PAC"/>
</dbReference>
<dbReference type="PANTHER" id="PTHR43065">
    <property type="entry name" value="SENSOR HISTIDINE KINASE"/>
    <property type="match status" value="1"/>
</dbReference>
<keyword evidence="7" id="KW-0067">ATP-binding</keyword>
<dbReference type="CDD" id="cd00130">
    <property type="entry name" value="PAS"/>
    <property type="match status" value="1"/>
</dbReference>
<dbReference type="PROSITE" id="PS50112">
    <property type="entry name" value="PAS"/>
    <property type="match status" value="1"/>
</dbReference>
<keyword evidence="9" id="KW-0472">Membrane</keyword>
<dbReference type="SUPFAM" id="SSF47384">
    <property type="entry name" value="Homodimeric domain of signal transducing histidine kinase"/>
    <property type="match status" value="1"/>
</dbReference>
<dbReference type="GO" id="GO:0005524">
    <property type="term" value="F:ATP binding"/>
    <property type="evidence" value="ECO:0007669"/>
    <property type="project" value="UniProtKB-KW"/>
</dbReference>
<evidence type="ECO:0000256" key="5">
    <source>
        <dbReference type="ARBA" id="ARBA00022741"/>
    </source>
</evidence>
<dbReference type="InterPro" id="IPR013656">
    <property type="entry name" value="PAS_4"/>
</dbReference>
<evidence type="ECO:0000256" key="1">
    <source>
        <dbReference type="ARBA" id="ARBA00000085"/>
    </source>
</evidence>
<name>A0A3Q9BR33_9BURK</name>
<feature type="domain" description="PAS" evidence="11">
    <location>
        <begin position="332"/>
        <end position="377"/>
    </location>
</feature>
<dbReference type="SUPFAM" id="SSF55785">
    <property type="entry name" value="PYP-like sensor domain (PAS domain)"/>
    <property type="match status" value="1"/>
</dbReference>
<accession>A0A3Q9BR33</accession>
<dbReference type="SMART" id="SM00387">
    <property type="entry name" value="HATPase_c"/>
    <property type="match status" value="1"/>
</dbReference>
<dbReference type="Gene3D" id="3.30.450.20">
    <property type="entry name" value="PAS domain"/>
    <property type="match status" value="1"/>
</dbReference>
<dbReference type="SUPFAM" id="SSF55874">
    <property type="entry name" value="ATPase domain of HSP90 chaperone/DNA topoisomerase II/histidine kinase"/>
    <property type="match status" value="1"/>
</dbReference>
<dbReference type="PROSITE" id="PS50109">
    <property type="entry name" value="HIS_KIN"/>
    <property type="match status" value="1"/>
</dbReference>
<dbReference type="InterPro" id="IPR005467">
    <property type="entry name" value="His_kinase_dom"/>
</dbReference>
<dbReference type="Pfam" id="PF02518">
    <property type="entry name" value="HATPase_c"/>
    <property type="match status" value="1"/>
</dbReference>
<dbReference type="InterPro" id="IPR000700">
    <property type="entry name" value="PAS-assoc_C"/>
</dbReference>
<dbReference type="InterPro" id="IPR004358">
    <property type="entry name" value="Sig_transdc_His_kin-like_C"/>
</dbReference>
<dbReference type="InterPro" id="IPR035965">
    <property type="entry name" value="PAS-like_dom_sf"/>
</dbReference>
<feature type="transmembrane region" description="Helical" evidence="9">
    <location>
        <begin position="46"/>
        <end position="67"/>
    </location>
</feature>
<dbReference type="Pfam" id="PF00512">
    <property type="entry name" value="HisKA"/>
    <property type="match status" value="1"/>
</dbReference>
<keyword evidence="9" id="KW-1133">Transmembrane helix</keyword>
<dbReference type="PROSITE" id="PS50113">
    <property type="entry name" value="PAC"/>
    <property type="match status" value="1"/>
</dbReference>
<keyword evidence="3" id="KW-0597">Phosphoprotein</keyword>
<comment type="catalytic activity">
    <reaction evidence="1">
        <text>ATP + protein L-histidine = ADP + protein N-phospho-L-histidine.</text>
        <dbReference type="EC" id="2.7.13.3"/>
    </reaction>
</comment>
<dbReference type="Gene3D" id="1.10.287.130">
    <property type="match status" value="1"/>
</dbReference>
<dbReference type="KEGG" id="upv:EJN92_11045"/>
<dbReference type="CDD" id="cd00082">
    <property type="entry name" value="HisKA"/>
    <property type="match status" value="1"/>
</dbReference>
<dbReference type="InterPro" id="IPR036890">
    <property type="entry name" value="HATPase_C_sf"/>
</dbReference>
<evidence type="ECO:0000256" key="3">
    <source>
        <dbReference type="ARBA" id="ARBA00022553"/>
    </source>
</evidence>
<keyword evidence="8" id="KW-0902">Two-component regulatory system</keyword>
<dbReference type="PRINTS" id="PR00344">
    <property type="entry name" value="BCTRLSENSOR"/>
</dbReference>
<dbReference type="InterPro" id="IPR003594">
    <property type="entry name" value="HATPase_dom"/>
</dbReference>
<keyword evidence="4" id="KW-0808">Transferase</keyword>
<dbReference type="EC" id="2.7.13.3" evidence="2"/>
<sequence>MMLDYTERRLTLASADIVLVLAKIDKGMWLMPKATDYFLRNRWPWLSASILLTGLLFVSTTLGWYWYTEQRAAAARQLSLDLLWLEQSIAESLQGNKNILANWANDLPASAASKPASTAKALEEFSSRIAGMMKENPALLSIDYLDKDGARLAGFPAYTERPERLPPLSDPLIGNAIRHSRDLDLSVYSQVIEQYAPLWVLVVPVKNEDERTGSLLATYDLDQLLSQKVPWWFVQRYDLSLLDRDNKQLSPRDGSQDGGNSDTYTDIYKLAFGPMNSGLSLRASPHHRGQSKTLLAWLAVAVVLLGLLVIFLLRILQRWLRERQAVQHALAKELRFREAMEHSLATGLLAFDAKASIIYANPALCKLLGLAQQSLLGCSAPYPFWPSLQTDSGVQCEQAHLAMLNGDNPANGRNLHFLHANGSLLSVRLFASPLVDGDGHPSGWMASLYDITAEQLAANMARERDELLQRSSRLASLAEFASGIAHELNQPLAAIANYSAAADCFLDSEPPAKHKVQEAVRRIGEESRRAGQIVHSMRSFIQRRSNSHTRHNLCDLLSEPMALLEPLLQRNQSKISIQLSETSILIECDAVMLEQVLFNLLRNAIEAVAVQALATLPPAQPAQPILLRIERELGNVIVSVIDHGPGIADADKLFQAFYTTKTEGMGLGLAICRTVIESHGGRLWAEPTPGGGASFKFRLAISTADFDEKCEQEN</sequence>
<dbReference type="Gene3D" id="3.30.565.10">
    <property type="entry name" value="Histidine kinase-like ATPase, C-terminal domain"/>
    <property type="match status" value="1"/>
</dbReference>
<evidence type="ECO:0000256" key="2">
    <source>
        <dbReference type="ARBA" id="ARBA00012438"/>
    </source>
</evidence>
<dbReference type="InterPro" id="IPR003661">
    <property type="entry name" value="HisK_dim/P_dom"/>
</dbReference>
<dbReference type="SMART" id="SM00086">
    <property type="entry name" value="PAC"/>
    <property type="match status" value="1"/>
</dbReference>
<dbReference type="EMBL" id="CP034464">
    <property type="protein sequence ID" value="AZP12494.1"/>
    <property type="molecule type" value="Genomic_DNA"/>
</dbReference>
<evidence type="ECO:0000259" key="12">
    <source>
        <dbReference type="PROSITE" id="PS50113"/>
    </source>
</evidence>
<dbReference type="SMART" id="SM00388">
    <property type="entry name" value="HisKA"/>
    <property type="match status" value="1"/>
</dbReference>
<keyword evidence="14" id="KW-1185">Reference proteome</keyword>